<feature type="transmembrane region" description="Helical" evidence="1">
    <location>
        <begin position="12"/>
        <end position="32"/>
    </location>
</feature>
<name>A0A430AD61_9ENTE</name>
<keyword evidence="1" id="KW-1133">Transmembrane helix</keyword>
<organism evidence="2 3">
    <name type="scientific">Vagococcus fessus</name>
    <dbReference type="NCBI Taxonomy" id="120370"/>
    <lineage>
        <taxon>Bacteria</taxon>
        <taxon>Bacillati</taxon>
        <taxon>Bacillota</taxon>
        <taxon>Bacilli</taxon>
        <taxon>Lactobacillales</taxon>
        <taxon>Enterococcaceae</taxon>
        <taxon>Vagococcus</taxon>
    </lineage>
</organism>
<comment type="caution">
    <text evidence="2">The sequence shown here is derived from an EMBL/GenBank/DDBJ whole genome shotgun (WGS) entry which is preliminary data.</text>
</comment>
<keyword evidence="1" id="KW-0812">Transmembrane</keyword>
<accession>A0A430AD61</accession>
<evidence type="ECO:0000313" key="3">
    <source>
        <dbReference type="Proteomes" id="UP000287101"/>
    </source>
</evidence>
<gene>
    <name evidence="2" type="ORF">CBF31_03860</name>
</gene>
<protein>
    <submittedName>
        <fullName evidence="2">Uncharacterized protein</fullName>
    </submittedName>
</protein>
<reference evidence="2 3" key="1">
    <citation type="submission" date="2017-05" db="EMBL/GenBank/DDBJ databases">
        <title>Vagococcus spp. assemblies.</title>
        <authorList>
            <person name="Gulvik C.A."/>
        </authorList>
    </citation>
    <scope>NUCLEOTIDE SEQUENCE [LARGE SCALE GENOMIC DNA]</scope>
    <source>
        <strain evidence="2 3">CCUG 41755</strain>
    </source>
</reference>
<dbReference type="Proteomes" id="UP000287101">
    <property type="component" value="Unassembled WGS sequence"/>
</dbReference>
<dbReference type="AlphaFoldDB" id="A0A430AD61"/>
<evidence type="ECO:0000313" key="2">
    <source>
        <dbReference type="EMBL" id="RSU05161.1"/>
    </source>
</evidence>
<dbReference type="OrthoDB" id="2200065at2"/>
<sequence length="158" mass="18073">MSHIKKKKKLIIIIGTSILSLFLIYNAAYFYVRSTYHPYITNFDTTIKNFSYHKTDDTKHYVANVKYPSYGSFTGNLAISTANSDYGLIIWPKHNSEPEISLQGSIEQPIKNNEKNMTLNNGSIDLSHSSLPKETQTIVLKLEEEAKLLWGDDILKKR</sequence>
<proteinExistence type="predicted"/>
<keyword evidence="3" id="KW-1185">Reference proteome</keyword>
<dbReference type="RefSeq" id="WP_126831048.1">
    <property type="nucleotide sequence ID" value="NZ_CBCRYB010000003.1"/>
</dbReference>
<evidence type="ECO:0000256" key="1">
    <source>
        <dbReference type="SAM" id="Phobius"/>
    </source>
</evidence>
<dbReference type="EMBL" id="NGJY01000001">
    <property type="protein sequence ID" value="RSU05161.1"/>
    <property type="molecule type" value="Genomic_DNA"/>
</dbReference>
<keyword evidence="1" id="KW-0472">Membrane</keyword>